<dbReference type="GO" id="GO:0050361">
    <property type="term" value="F:tryptophan 2-monooxygenase activity"/>
    <property type="evidence" value="ECO:0007669"/>
    <property type="project" value="UniProtKB-EC"/>
</dbReference>
<evidence type="ECO:0000256" key="6">
    <source>
        <dbReference type="ARBA" id="ARBA00047321"/>
    </source>
</evidence>
<dbReference type="PANTHER" id="PTHR10742">
    <property type="entry name" value="FLAVIN MONOAMINE OXIDASE"/>
    <property type="match status" value="1"/>
</dbReference>
<comment type="pathway">
    <text evidence="1">Plant hormone metabolism; auxin biosynthesis.</text>
</comment>
<name>A0A917E3R6_9HYPH</name>
<keyword evidence="5" id="KW-0073">Auxin biosynthesis</keyword>
<keyword evidence="9" id="KW-1185">Reference proteome</keyword>
<evidence type="ECO:0000256" key="5">
    <source>
        <dbReference type="ARBA" id="ARBA00023070"/>
    </source>
</evidence>
<dbReference type="InterPro" id="IPR002937">
    <property type="entry name" value="Amino_oxidase"/>
</dbReference>
<dbReference type="Proteomes" id="UP000644699">
    <property type="component" value="Unassembled WGS sequence"/>
</dbReference>
<evidence type="ECO:0000313" key="9">
    <source>
        <dbReference type="Proteomes" id="UP000644699"/>
    </source>
</evidence>
<dbReference type="EMBL" id="BMIQ01000002">
    <property type="protein sequence ID" value="GGE00181.1"/>
    <property type="molecule type" value="Genomic_DNA"/>
</dbReference>
<organism evidence="8 9">
    <name type="scientific">Aureimonas endophytica</name>
    <dbReference type="NCBI Taxonomy" id="2027858"/>
    <lineage>
        <taxon>Bacteria</taxon>
        <taxon>Pseudomonadati</taxon>
        <taxon>Pseudomonadota</taxon>
        <taxon>Alphaproteobacteria</taxon>
        <taxon>Hyphomicrobiales</taxon>
        <taxon>Aurantimonadaceae</taxon>
        <taxon>Aureimonas</taxon>
    </lineage>
</organism>
<gene>
    <name evidence="8" type="ORF">GCM10011390_18720</name>
</gene>
<dbReference type="Pfam" id="PF01593">
    <property type="entry name" value="Amino_oxidase"/>
    <property type="match status" value="1"/>
</dbReference>
<dbReference type="PRINTS" id="PR00420">
    <property type="entry name" value="RNGMNOXGNASE"/>
</dbReference>
<dbReference type="SUPFAM" id="SSF54373">
    <property type="entry name" value="FAD-linked reductases, C-terminal domain"/>
    <property type="match status" value="1"/>
</dbReference>
<dbReference type="GO" id="GO:0009851">
    <property type="term" value="P:auxin biosynthetic process"/>
    <property type="evidence" value="ECO:0007669"/>
    <property type="project" value="UniProtKB-KW"/>
</dbReference>
<feature type="domain" description="Amine oxidase" evidence="7">
    <location>
        <begin position="107"/>
        <end position="406"/>
    </location>
</feature>
<dbReference type="InterPro" id="IPR036188">
    <property type="entry name" value="FAD/NAD-bd_sf"/>
</dbReference>
<comment type="caution">
    <text evidence="8">The sequence shown here is derived from an EMBL/GenBank/DDBJ whole genome shotgun (WGS) entry which is preliminary data.</text>
</comment>
<dbReference type="Gene3D" id="3.50.50.60">
    <property type="entry name" value="FAD/NAD(P)-binding domain"/>
    <property type="match status" value="1"/>
</dbReference>
<evidence type="ECO:0000313" key="8">
    <source>
        <dbReference type="EMBL" id="GGE00181.1"/>
    </source>
</evidence>
<protein>
    <recommendedName>
        <fullName evidence="4">Tryptophan 2-monooxygenase</fullName>
        <ecNumber evidence="3">1.13.12.3</ecNumber>
    </recommendedName>
</protein>
<dbReference type="PANTHER" id="PTHR10742:SF410">
    <property type="entry name" value="LYSINE-SPECIFIC HISTONE DEMETHYLASE 2"/>
    <property type="match status" value="1"/>
</dbReference>
<evidence type="ECO:0000256" key="1">
    <source>
        <dbReference type="ARBA" id="ARBA00004814"/>
    </source>
</evidence>
<sequence>MKNHVEVLVLGAGAAGIGAGRALRAAGIDVLLVEARDRLGGRALTRDLAGGTGLDLGCGWLHSADRNPLAPIVEALGFRIDRSRPPWARNSALDGLSEAEFADFQAAQADFEERLATVRDAPADAPVAAFFEAGNRWNGLMDAISTYYSGAKAAEISAKDLDLYEDSGVNWRVVEGYGRAIAAHGADLPVALGTTVEAVDHAGNRLRIETTRGSLTAERLIVTLPTRLLAEERVSFRPGLPDKAEAAASLPLGLAEKLYLRLERAEEFDADSRVFGATDRADTAAYHLRPFGRPLIECYFGGPLTAELAGGGEAAFFDFARAELVGRLGGDFARRIAPLPMHLWQADPFAGGSYSYARPGAAAMRARLAEPVENRVFFAGEAVSKTHFSTAHGAYLTGQAAAEAVIASFAGGDPALRRSGAPGVLAR</sequence>
<evidence type="ECO:0000256" key="2">
    <source>
        <dbReference type="ARBA" id="ARBA00005833"/>
    </source>
</evidence>
<dbReference type="SUPFAM" id="SSF51905">
    <property type="entry name" value="FAD/NAD(P)-binding domain"/>
    <property type="match status" value="1"/>
</dbReference>
<dbReference type="EC" id="1.13.12.3" evidence="3"/>
<evidence type="ECO:0000256" key="3">
    <source>
        <dbReference type="ARBA" id="ARBA00012535"/>
    </source>
</evidence>
<dbReference type="AlphaFoldDB" id="A0A917E3R6"/>
<evidence type="ECO:0000259" key="7">
    <source>
        <dbReference type="Pfam" id="PF01593"/>
    </source>
</evidence>
<proteinExistence type="inferred from homology"/>
<comment type="catalytic activity">
    <reaction evidence="6">
        <text>L-tryptophan + O2 = indole-3-acetamide + CO2 + H2O</text>
        <dbReference type="Rhea" id="RHEA:16165"/>
        <dbReference type="ChEBI" id="CHEBI:15377"/>
        <dbReference type="ChEBI" id="CHEBI:15379"/>
        <dbReference type="ChEBI" id="CHEBI:16031"/>
        <dbReference type="ChEBI" id="CHEBI:16526"/>
        <dbReference type="ChEBI" id="CHEBI:57912"/>
        <dbReference type="EC" id="1.13.12.3"/>
    </reaction>
</comment>
<comment type="similarity">
    <text evidence="2">Belongs to the tryptophan 2-monooxygenase family.</text>
</comment>
<reference evidence="8" key="1">
    <citation type="journal article" date="2014" name="Int. J. Syst. Evol. Microbiol.">
        <title>Complete genome sequence of Corynebacterium casei LMG S-19264T (=DSM 44701T), isolated from a smear-ripened cheese.</title>
        <authorList>
            <consortium name="US DOE Joint Genome Institute (JGI-PGF)"/>
            <person name="Walter F."/>
            <person name="Albersmeier A."/>
            <person name="Kalinowski J."/>
            <person name="Ruckert C."/>
        </authorList>
    </citation>
    <scope>NUCLEOTIDE SEQUENCE</scope>
    <source>
        <strain evidence="8">CGMCC 1.15367</strain>
    </source>
</reference>
<dbReference type="InterPro" id="IPR050281">
    <property type="entry name" value="Flavin_monoamine_oxidase"/>
</dbReference>
<reference evidence="8" key="2">
    <citation type="submission" date="2020-09" db="EMBL/GenBank/DDBJ databases">
        <authorList>
            <person name="Sun Q."/>
            <person name="Zhou Y."/>
        </authorList>
    </citation>
    <scope>NUCLEOTIDE SEQUENCE</scope>
    <source>
        <strain evidence="8">CGMCC 1.15367</strain>
    </source>
</reference>
<accession>A0A917E3R6</accession>
<evidence type="ECO:0000256" key="4">
    <source>
        <dbReference type="ARBA" id="ARBA00017871"/>
    </source>
</evidence>
<dbReference type="Pfam" id="PF13450">
    <property type="entry name" value="NAD_binding_8"/>
    <property type="match status" value="1"/>
</dbReference>